<reference evidence="9" key="1">
    <citation type="journal article" date="2014" name="Int. J. Syst. Evol. Microbiol.">
        <title>Complete genome sequence of Corynebacterium casei LMG S-19264T (=DSM 44701T), isolated from a smear-ripened cheese.</title>
        <authorList>
            <consortium name="US DOE Joint Genome Institute (JGI-PGF)"/>
            <person name="Walter F."/>
            <person name="Albersmeier A."/>
            <person name="Kalinowski J."/>
            <person name="Ruckert C."/>
        </authorList>
    </citation>
    <scope>NUCLEOTIDE SEQUENCE</scope>
    <source>
        <strain evidence="9">CGMCC 1.15178</strain>
    </source>
</reference>
<feature type="domain" description="Oligopeptidase F N-terminal" evidence="8">
    <location>
        <begin position="122"/>
        <end position="185"/>
    </location>
</feature>
<evidence type="ECO:0000313" key="10">
    <source>
        <dbReference type="Proteomes" id="UP000612456"/>
    </source>
</evidence>
<sequence>MEQGYPQSWNLDVFYEGGSKSADFAAELKGIEQDIDTLDQGLRPYEADGNGNAAALDKLSDWTDQIQSILLRLRQAESFVSCLMAQQVKDTAASGLSDRVKTLASKFNAALTSYDEQLRLTDESHWQNWLEQEDIRPLAFTLNERRSAAKEKLPPSLEALAGELAVDGYHGWGDFYNTIVSRARFEAVDKEGAAVTLSAGQMHNRLSSGNRDERMASFAEWEREWGEQAELCAETLNRLAGFRLKLYGKRGWDSVLKEPLSMNRMSRKTLDAMWSAVNEGKPELVRYLHRKAELLGVAKLDWHDVEAPIGSATRTVPYDEAAAFILEQFQAFSPDLSEFSKMAFRDGWIEAEDRPGKRPGGFCTAFPKSEQTRIFMTYSGTASNISTLAHELGHAYHQHVMNDLPPFAQEYAMNVAETASTFAELIVADSAFQAAEDPDEKLALLEDKLQRSTAFFMNIHARFLFESRFYELRREGMVDHEQLSKLMEEAQREAYSGILGEAHPHFWASKLHFYLTDVPFYNFPYTFGYLFSSGIYAAAREEGPAFAKRYVELLRDTGVMTVEELAQKHLGVRLDEPDFWRSAVALTTEDVRTFLELTENLKG</sequence>
<dbReference type="PANTHER" id="PTHR34217">
    <property type="entry name" value="METAL-DEPENDENT CARBOXYPEPTIDASE"/>
    <property type="match status" value="1"/>
</dbReference>
<dbReference type="InterPro" id="IPR013647">
    <property type="entry name" value="OligopepF_N_dom"/>
</dbReference>
<dbReference type="NCBIfam" id="TIGR02290">
    <property type="entry name" value="M3_fam_3"/>
    <property type="match status" value="1"/>
</dbReference>
<dbReference type="CDD" id="cd09607">
    <property type="entry name" value="M3B_PepF"/>
    <property type="match status" value="1"/>
</dbReference>
<dbReference type="GO" id="GO:0046872">
    <property type="term" value="F:metal ion binding"/>
    <property type="evidence" value="ECO:0007669"/>
    <property type="project" value="UniProtKB-UniRule"/>
</dbReference>
<keyword evidence="5 6" id="KW-0482">Metalloprotease</keyword>
<accession>A0A916Z5A5</accession>
<dbReference type="GO" id="GO:0004222">
    <property type="term" value="F:metalloendopeptidase activity"/>
    <property type="evidence" value="ECO:0007669"/>
    <property type="project" value="InterPro"/>
</dbReference>
<dbReference type="InterPro" id="IPR034006">
    <property type="entry name" value="M3B_PepF_2"/>
</dbReference>
<proteinExistence type="inferred from homology"/>
<comment type="caution">
    <text evidence="9">The sequence shown here is derived from an EMBL/GenBank/DDBJ whole genome shotgun (WGS) entry which is preliminary data.</text>
</comment>
<feature type="domain" description="Peptidase M3A/M3B catalytic" evidence="7">
    <location>
        <begin position="207"/>
        <end position="583"/>
    </location>
</feature>
<comment type="similarity">
    <text evidence="6">Belongs to the peptidase M3 family.</text>
</comment>
<evidence type="ECO:0000256" key="3">
    <source>
        <dbReference type="ARBA" id="ARBA00022801"/>
    </source>
</evidence>
<dbReference type="EMBL" id="BMHP01000002">
    <property type="protein sequence ID" value="GGD76757.1"/>
    <property type="molecule type" value="Genomic_DNA"/>
</dbReference>
<keyword evidence="4 6" id="KW-0862">Zinc</keyword>
<reference evidence="9" key="2">
    <citation type="submission" date="2020-09" db="EMBL/GenBank/DDBJ databases">
        <authorList>
            <person name="Sun Q."/>
            <person name="Zhou Y."/>
        </authorList>
    </citation>
    <scope>NUCLEOTIDE SEQUENCE</scope>
    <source>
        <strain evidence="9">CGMCC 1.15178</strain>
    </source>
</reference>
<evidence type="ECO:0000256" key="2">
    <source>
        <dbReference type="ARBA" id="ARBA00022723"/>
    </source>
</evidence>
<dbReference type="Proteomes" id="UP000612456">
    <property type="component" value="Unassembled WGS sequence"/>
</dbReference>
<keyword evidence="1 6" id="KW-0645">Protease</keyword>
<dbReference type="InterPro" id="IPR042088">
    <property type="entry name" value="OligoPept_F_C"/>
</dbReference>
<dbReference type="AlphaFoldDB" id="A0A916Z5A5"/>
<dbReference type="InterPro" id="IPR011977">
    <property type="entry name" value="Pept_M3B_clade3"/>
</dbReference>
<evidence type="ECO:0000256" key="1">
    <source>
        <dbReference type="ARBA" id="ARBA00022670"/>
    </source>
</evidence>
<protein>
    <submittedName>
        <fullName evidence="9">Oligoendopeptidase</fullName>
    </submittedName>
</protein>
<dbReference type="Pfam" id="PF01432">
    <property type="entry name" value="Peptidase_M3"/>
    <property type="match status" value="1"/>
</dbReference>
<dbReference type="SUPFAM" id="SSF55486">
    <property type="entry name" value="Metalloproteases ('zincins'), catalytic domain"/>
    <property type="match status" value="1"/>
</dbReference>
<dbReference type="GO" id="GO:0006508">
    <property type="term" value="P:proteolysis"/>
    <property type="evidence" value="ECO:0007669"/>
    <property type="project" value="UniProtKB-KW"/>
</dbReference>
<evidence type="ECO:0000259" key="8">
    <source>
        <dbReference type="Pfam" id="PF08439"/>
    </source>
</evidence>
<dbReference type="GO" id="GO:0004181">
    <property type="term" value="F:metallocarboxypeptidase activity"/>
    <property type="evidence" value="ECO:0007669"/>
    <property type="project" value="InterPro"/>
</dbReference>
<dbReference type="Gene3D" id="1.10.1370.20">
    <property type="entry name" value="Oligoendopeptidase f, C-terminal domain"/>
    <property type="match status" value="1"/>
</dbReference>
<evidence type="ECO:0000256" key="5">
    <source>
        <dbReference type="ARBA" id="ARBA00023049"/>
    </source>
</evidence>
<dbReference type="InterPro" id="IPR001567">
    <property type="entry name" value="Pept_M3A_M3B_dom"/>
</dbReference>
<gene>
    <name evidence="9" type="ORF">GCM10010911_38590</name>
</gene>
<dbReference type="RefSeq" id="WP_188993626.1">
    <property type="nucleotide sequence ID" value="NZ_BMHP01000002.1"/>
</dbReference>
<name>A0A916Z5A5_9BACL</name>
<keyword evidence="10" id="KW-1185">Reference proteome</keyword>
<dbReference type="Pfam" id="PF08439">
    <property type="entry name" value="Peptidase_M3_N"/>
    <property type="match status" value="1"/>
</dbReference>
<dbReference type="InterPro" id="IPR001333">
    <property type="entry name" value="Peptidase_M32_Taq"/>
</dbReference>
<keyword evidence="2 6" id="KW-0479">Metal-binding</keyword>
<comment type="cofactor">
    <cofactor evidence="6">
        <name>Zn(2+)</name>
        <dbReference type="ChEBI" id="CHEBI:29105"/>
    </cofactor>
    <text evidence="6">Binds 1 zinc ion.</text>
</comment>
<evidence type="ECO:0000256" key="6">
    <source>
        <dbReference type="RuleBase" id="RU003435"/>
    </source>
</evidence>
<keyword evidence="3 6" id="KW-0378">Hydrolase</keyword>
<organism evidence="9 10">
    <name type="scientific">Paenibacillus nasutitermitis</name>
    <dbReference type="NCBI Taxonomy" id="1652958"/>
    <lineage>
        <taxon>Bacteria</taxon>
        <taxon>Bacillati</taxon>
        <taxon>Bacillota</taxon>
        <taxon>Bacilli</taxon>
        <taxon>Bacillales</taxon>
        <taxon>Paenibacillaceae</taxon>
        <taxon>Paenibacillus</taxon>
    </lineage>
</organism>
<dbReference type="Gene3D" id="1.20.140.70">
    <property type="entry name" value="Oligopeptidase f, N-terminal domain"/>
    <property type="match status" value="1"/>
</dbReference>
<evidence type="ECO:0000256" key="4">
    <source>
        <dbReference type="ARBA" id="ARBA00022833"/>
    </source>
</evidence>
<dbReference type="PANTHER" id="PTHR34217:SF1">
    <property type="entry name" value="CARBOXYPEPTIDASE 1"/>
    <property type="match status" value="1"/>
</dbReference>
<evidence type="ECO:0000259" key="7">
    <source>
        <dbReference type="Pfam" id="PF01432"/>
    </source>
</evidence>
<evidence type="ECO:0000313" key="9">
    <source>
        <dbReference type="EMBL" id="GGD76757.1"/>
    </source>
</evidence>